<reference evidence="2 3" key="1">
    <citation type="submission" date="2018-09" db="EMBL/GenBank/DDBJ databases">
        <authorList>
            <person name="Zhu H."/>
        </authorList>
    </citation>
    <scope>NUCLEOTIDE SEQUENCE [LARGE SCALE GENOMIC DNA]</scope>
    <source>
        <strain evidence="2 3">K1W22B-8</strain>
    </source>
</reference>
<dbReference type="GO" id="GO:0006355">
    <property type="term" value="P:regulation of DNA-templated transcription"/>
    <property type="evidence" value="ECO:0007669"/>
    <property type="project" value="InterPro"/>
</dbReference>
<feature type="domain" description="HTH iclR-type" evidence="1">
    <location>
        <begin position="18"/>
        <end position="104"/>
    </location>
</feature>
<dbReference type="EMBL" id="QYUK01000011">
    <property type="protein sequence ID" value="RJF87204.1"/>
    <property type="molecule type" value="Genomic_DNA"/>
</dbReference>
<protein>
    <recommendedName>
        <fullName evidence="1">HTH iclR-type domain-containing protein</fullName>
    </recommendedName>
</protein>
<dbReference type="InterPro" id="IPR005471">
    <property type="entry name" value="Tscrpt_reg_IclR_N"/>
</dbReference>
<evidence type="ECO:0000259" key="1">
    <source>
        <dbReference type="PROSITE" id="PS51077"/>
    </source>
</evidence>
<dbReference type="InterPro" id="IPR036390">
    <property type="entry name" value="WH_DNA-bd_sf"/>
</dbReference>
<organism evidence="2 3">
    <name type="scientific">Oleomonas cavernae</name>
    <dbReference type="NCBI Taxonomy" id="2320859"/>
    <lineage>
        <taxon>Bacteria</taxon>
        <taxon>Pseudomonadati</taxon>
        <taxon>Pseudomonadota</taxon>
        <taxon>Alphaproteobacteria</taxon>
        <taxon>Acetobacterales</taxon>
        <taxon>Acetobacteraceae</taxon>
        <taxon>Oleomonas</taxon>
    </lineage>
</organism>
<evidence type="ECO:0000313" key="2">
    <source>
        <dbReference type="EMBL" id="RJF87204.1"/>
    </source>
</evidence>
<comment type="caution">
    <text evidence="2">The sequence shown here is derived from an EMBL/GenBank/DDBJ whole genome shotgun (WGS) entry which is preliminary data.</text>
</comment>
<dbReference type="RefSeq" id="WP_119777846.1">
    <property type="nucleotide sequence ID" value="NZ_QYUK01000011.1"/>
</dbReference>
<keyword evidence="3" id="KW-1185">Reference proteome</keyword>
<accession>A0A418WB51</accession>
<name>A0A418WB51_9PROT</name>
<dbReference type="Gene3D" id="1.10.10.10">
    <property type="entry name" value="Winged helix-like DNA-binding domain superfamily/Winged helix DNA-binding domain"/>
    <property type="match status" value="1"/>
</dbReference>
<dbReference type="GO" id="GO:0003677">
    <property type="term" value="F:DNA binding"/>
    <property type="evidence" value="ECO:0007669"/>
    <property type="project" value="InterPro"/>
</dbReference>
<dbReference type="PROSITE" id="PS51077">
    <property type="entry name" value="HTH_ICLR"/>
    <property type="match status" value="1"/>
</dbReference>
<sequence length="124" mass="13618">MSDGAATLADLAIDGRQNEDIRRLLDVLDLIATERLRLHGGDEQGAVMRLLMRRLIDGDAAGLPLLRLAKETGIPRETLRRKLGPLLNKRFLVQDEAGRYRIGKAYVVASFASRQAVLAALATL</sequence>
<dbReference type="OrthoDB" id="5600162at2"/>
<evidence type="ECO:0000313" key="3">
    <source>
        <dbReference type="Proteomes" id="UP000284605"/>
    </source>
</evidence>
<dbReference type="Proteomes" id="UP000284605">
    <property type="component" value="Unassembled WGS sequence"/>
</dbReference>
<dbReference type="AlphaFoldDB" id="A0A418WB51"/>
<dbReference type="SUPFAM" id="SSF46785">
    <property type="entry name" value="Winged helix' DNA-binding domain"/>
    <property type="match status" value="1"/>
</dbReference>
<proteinExistence type="predicted"/>
<gene>
    <name evidence="2" type="ORF">D3874_09335</name>
</gene>
<dbReference type="InterPro" id="IPR036388">
    <property type="entry name" value="WH-like_DNA-bd_sf"/>
</dbReference>